<organism evidence="1 2">
    <name type="scientific">Linnemannia schmuckeri</name>
    <dbReference type="NCBI Taxonomy" id="64567"/>
    <lineage>
        <taxon>Eukaryota</taxon>
        <taxon>Fungi</taxon>
        <taxon>Fungi incertae sedis</taxon>
        <taxon>Mucoromycota</taxon>
        <taxon>Mortierellomycotina</taxon>
        <taxon>Mortierellomycetes</taxon>
        <taxon>Mortierellales</taxon>
        <taxon>Mortierellaceae</taxon>
        <taxon>Linnemannia</taxon>
    </lineage>
</organism>
<name>A0A9P5RYQ1_9FUNG</name>
<dbReference type="Proteomes" id="UP000748756">
    <property type="component" value="Unassembled WGS sequence"/>
</dbReference>
<reference evidence="1" key="1">
    <citation type="journal article" date="2020" name="Fungal Divers.">
        <title>Resolving the Mortierellaceae phylogeny through synthesis of multi-gene phylogenetics and phylogenomics.</title>
        <authorList>
            <person name="Vandepol N."/>
            <person name="Liber J."/>
            <person name="Desiro A."/>
            <person name="Na H."/>
            <person name="Kennedy M."/>
            <person name="Barry K."/>
            <person name="Grigoriev I.V."/>
            <person name="Miller A.N."/>
            <person name="O'Donnell K."/>
            <person name="Stajich J.E."/>
            <person name="Bonito G."/>
        </authorList>
    </citation>
    <scope>NUCLEOTIDE SEQUENCE</scope>
    <source>
        <strain evidence="1">NRRL 6426</strain>
    </source>
</reference>
<evidence type="ECO:0000313" key="2">
    <source>
        <dbReference type="Proteomes" id="UP000748756"/>
    </source>
</evidence>
<gene>
    <name evidence="1" type="ORF">BG015_007250</name>
</gene>
<keyword evidence="2" id="KW-1185">Reference proteome</keyword>
<accession>A0A9P5RYQ1</accession>
<comment type="caution">
    <text evidence="1">The sequence shown here is derived from an EMBL/GenBank/DDBJ whole genome shotgun (WGS) entry which is preliminary data.</text>
</comment>
<dbReference type="AlphaFoldDB" id="A0A9P5RYQ1"/>
<protein>
    <submittedName>
        <fullName evidence="1">Uncharacterized protein</fullName>
    </submittedName>
</protein>
<dbReference type="EMBL" id="JAAAUQ010000368">
    <property type="protein sequence ID" value="KAF9150921.1"/>
    <property type="molecule type" value="Genomic_DNA"/>
</dbReference>
<evidence type="ECO:0000313" key="1">
    <source>
        <dbReference type="EMBL" id="KAF9150921.1"/>
    </source>
</evidence>
<proteinExistence type="predicted"/>
<sequence>MLTHCPGHRKLGLSSLEENISDTTREWACINLKVLDMPVVINDYNKNFQPRMGYHPGRPTPPVLKKDEKRHFKKLEKFYQQIGKLINLGVLRLESAHWNRSDYISNTPYFRIKYKMFWFPAILSLPRPEKK</sequence>